<dbReference type="EMBL" id="HBKN01016671">
    <property type="protein sequence ID" value="CAE2295315.1"/>
    <property type="molecule type" value="Transcribed_RNA"/>
</dbReference>
<organism evidence="2">
    <name type="scientific">Guillardia theta</name>
    <name type="common">Cryptophyte</name>
    <name type="synonym">Cryptomonas phi</name>
    <dbReference type="NCBI Taxonomy" id="55529"/>
    <lineage>
        <taxon>Eukaryota</taxon>
        <taxon>Cryptophyceae</taxon>
        <taxon>Pyrenomonadales</taxon>
        <taxon>Geminigeraceae</taxon>
        <taxon>Guillardia</taxon>
    </lineage>
</organism>
<dbReference type="EMBL" id="HBKN01016547">
    <property type="protein sequence ID" value="CAE2295075.1"/>
    <property type="molecule type" value="Transcribed_RNA"/>
</dbReference>
<protein>
    <submittedName>
        <fullName evidence="2">Uncharacterized protein</fullName>
    </submittedName>
</protein>
<evidence type="ECO:0000313" key="3">
    <source>
        <dbReference type="EMBL" id="CAE2295099.1"/>
    </source>
</evidence>
<evidence type="ECO:0000313" key="1">
    <source>
        <dbReference type="EMBL" id="CAE2294625.1"/>
    </source>
</evidence>
<dbReference type="EMBL" id="HBKN01016559">
    <property type="protein sequence ID" value="CAE2295099.1"/>
    <property type="molecule type" value="Transcribed_RNA"/>
</dbReference>
<dbReference type="AlphaFoldDB" id="A0A6U5Z8C9"/>
<evidence type="ECO:0000313" key="4">
    <source>
        <dbReference type="EMBL" id="CAE2295315.1"/>
    </source>
</evidence>
<proteinExistence type="predicted"/>
<evidence type="ECO:0000313" key="2">
    <source>
        <dbReference type="EMBL" id="CAE2295075.1"/>
    </source>
</evidence>
<name>A0A6U5Z8C9_GUITH</name>
<reference evidence="2" key="1">
    <citation type="submission" date="2021-01" db="EMBL/GenBank/DDBJ databases">
        <authorList>
            <person name="Corre E."/>
            <person name="Pelletier E."/>
            <person name="Niang G."/>
            <person name="Scheremetjew M."/>
            <person name="Finn R."/>
            <person name="Kale V."/>
            <person name="Holt S."/>
            <person name="Cochrane G."/>
            <person name="Meng A."/>
            <person name="Brown T."/>
            <person name="Cohen L."/>
        </authorList>
    </citation>
    <scope>NUCLEOTIDE SEQUENCE</scope>
    <source>
        <strain evidence="2">CCMP 2712</strain>
    </source>
</reference>
<gene>
    <name evidence="1" type="ORF">GTHE00462_LOCUS12761</name>
    <name evidence="2" type="ORF">GTHE00462_LOCUS12983</name>
    <name evidence="3" type="ORF">GTHE00462_LOCUS12995</name>
    <name evidence="4" type="ORF">GTHE00462_LOCUS13099</name>
</gene>
<accession>A0A6U5Z8C9</accession>
<sequence length="129" mass="14785">MGEERRGEEEQSRAEQSRVNRITLSCNETACQGHFTYVFKPWYDWKCRSWFQFLSVAILCCLPSLSSRVSIFDLLILDRLLLDISRFLLLLPSLLPLPRPAANARLFHLHDSLRTSLSSTSPASQLLST</sequence>
<dbReference type="EMBL" id="HBKN01016303">
    <property type="protein sequence ID" value="CAE2294625.1"/>
    <property type="molecule type" value="Transcribed_RNA"/>
</dbReference>